<feature type="transmembrane region" description="Helical" evidence="1">
    <location>
        <begin position="51"/>
        <end position="71"/>
    </location>
</feature>
<keyword evidence="1" id="KW-0472">Membrane</keyword>
<comment type="caution">
    <text evidence="2">The sequence shown here is derived from an EMBL/GenBank/DDBJ whole genome shotgun (WGS) entry which is preliminary data.</text>
</comment>
<keyword evidence="3" id="KW-1185">Reference proteome</keyword>
<organism evidence="2 3">
    <name type="scientific">Quisquiliibacterium transsilvanicum</name>
    <dbReference type="NCBI Taxonomy" id="1549638"/>
    <lineage>
        <taxon>Bacteria</taxon>
        <taxon>Pseudomonadati</taxon>
        <taxon>Pseudomonadota</taxon>
        <taxon>Betaproteobacteria</taxon>
        <taxon>Burkholderiales</taxon>
        <taxon>Burkholderiaceae</taxon>
        <taxon>Quisquiliibacterium</taxon>
    </lineage>
</organism>
<accession>A0A7W8M7V1</accession>
<dbReference type="EMBL" id="JACHGB010000003">
    <property type="protein sequence ID" value="MBB5271376.1"/>
    <property type="molecule type" value="Genomic_DNA"/>
</dbReference>
<gene>
    <name evidence="2" type="ORF">HNQ70_001386</name>
</gene>
<name>A0A7W8M7V1_9BURK</name>
<dbReference type="AlphaFoldDB" id="A0A7W8M7V1"/>
<evidence type="ECO:0000313" key="3">
    <source>
        <dbReference type="Proteomes" id="UP000532440"/>
    </source>
</evidence>
<sequence>MKRTIITILAMLPAVLLAIPAVVALIDAAAWVALGDTLIQQDWSTASMRGLIAVSAGALSIPVGMLTLSVLSDWQRRQE</sequence>
<proteinExistence type="predicted"/>
<evidence type="ECO:0000256" key="1">
    <source>
        <dbReference type="SAM" id="Phobius"/>
    </source>
</evidence>
<protein>
    <submittedName>
        <fullName evidence="2">Uncharacterized protein</fullName>
    </submittedName>
</protein>
<keyword evidence="1" id="KW-1133">Transmembrane helix</keyword>
<dbReference type="RefSeq" id="WP_183965695.1">
    <property type="nucleotide sequence ID" value="NZ_BAABEW010000001.1"/>
</dbReference>
<keyword evidence="1" id="KW-0812">Transmembrane</keyword>
<evidence type="ECO:0000313" key="2">
    <source>
        <dbReference type="EMBL" id="MBB5271376.1"/>
    </source>
</evidence>
<reference evidence="2 3" key="1">
    <citation type="submission" date="2020-08" db="EMBL/GenBank/DDBJ databases">
        <title>Genomic Encyclopedia of Type Strains, Phase IV (KMG-IV): sequencing the most valuable type-strain genomes for metagenomic binning, comparative biology and taxonomic classification.</title>
        <authorList>
            <person name="Goeker M."/>
        </authorList>
    </citation>
    <scope>NUCLEOTIDE SEQUENCE [LARGE SCALE GENOMIC DNA]</scope>
    <source>
        <strain evidence="2 3">DSM 29781</strain>
    </source>
</reference>
<dbReference type="Proteomes" id="UP000532440">
    <property type="component" value="Unassembled WGS sequence"/>
</dbReference>